<dbReference type="EMBL" id="JAVCWF010000001">
    <property type="protein sequence ID" value="MDQ7938222.1"/>
    <property type="molecule type" value="Genomic_DNA"/>
</dbReference>
<dbReference type="RefSeq" id="WP_308703913.1">
    <property type="nucleotide sequence ID" value="NZ_AP027463.1"/>
</dbReference>
<proteinExistence type="predicted"/>
<keyword evidence="2" id="KW-1185">Reference proteome</keyword>
<gene>
    <name evidence="1" type="ORF">RA086_11440</name>
</gene>
<evidence type="ECO:0000313" key="1">
    <source>
        <dbReference type="EMBL" id="MDQ7938222.1"/>
    </source>
</evidence>
<evidence type="ECO:0000313" key="2">
    <source>
        <dbReference type="Proteomes" id="UP001227831"/>
    </source>
</evidence>
<protein>
    <recommendedName>
        <fullName evidence="3">DNA-directed RNA polymerase beta subunit</fullName>
    </recommendedName>
</protein>
<name>A0ABU1AB80_9LACO</name>
<evidence type="ECO:0008006" key="3">
    <source>
        <dbReference type="Google" id="ProtNLM"/>
    </source>
</evidence>
<organism evidence="1 2">
    <name type="scientific">Lactiplantibacillus brownii</name>
    <dbReference type="NCBI Taxonomy" id="3069269"/>
    <lineage>
        <taxon>Bacteria</taxon>
        <taxon>Bacillati</taxon>
        <taxon>Bacillota</taxon>
        <taxon>Bacilli</taxon>
        <taxon>Lactobacillales</taxon>
        <taxon>Lactobacillaceae</taxon>
        <taxon>Lactiplantibacillus</taxon>
    </lineage>
</organism>
<dbReference type="Proteomes" id="UP001227831">
    <property type="component" value="Unassembled WGS sequence"/>
</dbReference>
<reference evidence="1 2" key="1">
    <citation type="journal article" date="2023" name="Int. J. Syst. Evol. Microbiol.">
        <title>Lactiplantibacillus brownii sp. nov., a novel psychrotolerant species isolated from sauerkraut.</title>
        <authorList>
            <person name="Heng Y.C."/>
            <person name="Silvaraju S."/>
            <person name="Lee J.K.Y."/>
            <person name="Kittelmann S."/>
        </authorList>
    </citation>
    <scope>NUCLEOTIDE SEQUENCE [LARGE SCALE GENOMIC DNA]</scope>
    <source>
        <strain evidence="1 2">WILCCON 0030</strain>
    </source>
</reference>
<accession>A0ABU1AB80</accession>
<sequence>MERTVPREKWLYDDRGMMKWMGWILSDASTYVEDEQKCEQLTPVKPEVDKIAIDKALQASWQNHLEVRLQFNILENNLIKSELIGEVVGFEANNIYLKMNDGRISAKPMDNIRHVELVRDGKWWSHDNAFG</sequence>
<comment type="caution">
    <text evidence="1">The sequence shown here is derived from an EMBL/GenBank/DDBJ whole genome shotgun (WGS) entry which is preliminary data.</text>
</comment>